<organism evidence="1 2">
    <name type="scientific">candidate division WWE3 bacterium</name>
    <dbReference type="NCBI Taxonomy" id="2053526"/>
    <lineage>
        <taxon>Bacteria</taxon>
        <taxon>Katanobacteria</taxon>
    </lineage>
</organism>
<dbReference type="AlphaFoldDB" id="A0A955RRN9"/>
<reference evidence="1" key="2">
    <citation type="journal article" date="2021" name="Microbiome">
        <title>Successional dynamics and alternative stable states in a saline activated sludge microbial community over 9 years.</title>
        <authorList>
            <person name="Wang Y."/>
            <person name="Ye J."/>
            <person name="Ju F."/>
            <person name="Liu L."/>
            <person name="Boyd J.A."/>
            <person name="Deng Y."/>
            <person name="Parks D.H."/>
            <person name="Jiang X."/>
            <person name="Yin X."/>
            <person name="Woodcroft B.J."/>
            <person name="Tyson G.W."/>
            <person name="Hugenholtz P."/>
            <person name="Polz M.F."/>
            <person name="Zhang T."/>
        </authorList>
    </citation>
    <scope>NUCLEOTIDE SEQUENCE</scope>
    <source>
        <strain evidence="1">HKST-UBA03</strain>
    </source>
</reference>
<name>A0A955RRN9_UNCKA</name>
<dbReference type="Pfam" id="PF02585">
    <property type="entry name" value="PIG-L"/>
    <property type="match status" value="1"/>
</dbReference>
<dbReference type="SUPFAM" id="SSF102588">
    <property type="entry name" value="LmbE-like"/>
    <property type="match status" value="1"/>
</dbReference>
<comment type="caution">
    <text evidence="1">The sequence shown here is derived from an EMBL/GenBank/DDBJ whole genome shotgun (WGS) entry which is preliminary data.</text>
</comment>
<dbReference type="InterPro" id="IPR024078">
    <property type="entry name" value="LmbE-like_dom_sf"/>
</dbReference>
<sequence>MNKEDKNKTKYILGITAHPDDHISFAGTVIKLGKMGYSYAEIVLSDAEESGMVKGGQRLVRVDKREHLDVRWNTEFAEAARILNIKSLYRLGLPNIGIEYSKNTALTIMQIVRSVRPEIAFVHHPSDYMSDHIQAAYVSLEAIKLAAYSFRLDLGNNWRTPVVLHFEGVNPIDAQVLVDISAEFEEKLKVLHAYGSQFGDRSFQLTEGAAKYRGYARRTALAEAFEIPKNYPMWEIGGALK</sequence>
<dbReference type="Gene3D" id="3.40.50.10320">
    <property type="entry name" value="LmbE-like"/>
    <property type="match status" value="1"/>
</dbReference>
<evidence type="ECO:0000313" key="1">
    <source>
        <dbReference type="EMBL" id="MCA9391692.1"/>
    </source>
</evidence>
<gene>
    <name evidence="1" type="ORF">KC614_00620</name>
</gene>
<evidence type="ECO:0000313" key="2">
    <source>
        <dbReference type="Proteomes" id="UP000751518"/>
    </source>
</evidence>
<dbReference type="InterPro" id="IPR003737">
    <property type="entry name" value="GlcNAc_PI_deacetylase-related"/>
</dbReference>
<reference evidence="1" key="1">
    <citation type="submission" date="2020-04" db="EMBL/GenBank/DDBJ databases">
        <authorList>
            <person name="Zhang T."/>
        </authorList>
    </citation>
    <scope>NUCLEOTIDE SEQUENCE</scope>
    <source>
        <strain evidence="1">HKST-UBA03</strain>
    </source>
</reference>
<dbReference type="EMBL" id="JAGQKZ010000002">
    <property type="protein sequence ID" value="MCA9391692.1"/>
    <property type="molecule type" value="Genomic_DNA"/>
</dbReference>
<dbReference type="Proteomes" id="UP000751518">
    <property type="component" value="Unassembled WGS sequence"/>
</dbReference>
<protein>
    <submittedName>
        <fullName evidence="1">PIG-L family deacetylase</fullName>
    </submittedName>
</protein>
<proteinExistence type="predicted"/>
<accession>A0A955RRN9</accession>